<sequence length="319" mass="33645">MNAAIAEASRIRKLAPELGVSVQNAFGSAAEVALTEENSIEMLEVDNPVSKDQTRSLLGIFSYVGILPSSFQSCASSMASGTFGSDKNTQVAIQEQAEDVKVYTEVPTGMDSEKSAKQMWNLIDGAMLTNCASRASINSGDIPMMEVQQASDPGSAPTTHKSASLPWYAWLLIAIGIVIVIAACVYVWWLLSSRRKQREKQAKMSESCEGAGEGSSERGLISGVAPATGYVDDDAATATVTGIGSISTHARLPSSATHRASVLAEVPTAVVSVNPDGSLTPRLPLAPKNPAPKSSISLIASTPNSHPHWDTTRSHEAPY</sequence>
<dbReference type="GeneID" id="9042096"/>
<evidence type="ECO:0000313" key="3">
    <source>
        <dbReference type="EMBL" id="EER07608.1"/>
    </source>
</evidence>
<gene>
    <name evidence="3" type="ORF">Pmar_PMAR013335</name>
</gene>
<dbReference type="RefSeq" id="XP_002775792.1">
    <property type="nucleotide sequence ID" value="XM_002775746.1"/>
</dbReference>
<protein>
    <submittedName>
        <fullName evidence="3">Uncharacterized protein</fullName>
    </submittedName>
</protein>
<evidence type="ECO:0000256" key="2">
    <source>
        <dbReference type="SAM" id="Phobius"/>
    </source>
</evidence>
<dbReference type="InParanoid" id="C5L6N4"/>
<feature type="transmembrane region" description="Helical" evidence="2">
    <location>
        <begin position="167"/>
        <end position="191"/>
    </location>
</feature>
<keyword evidence="4" id="KW-1185">Reference proteome</keyword>
<dbReference type="OMA" id="CASNMAG"/>
<keyword evidence="2" id="KW-1133">Transmembrane helix</keyword>
<name>C5L6N4_PERM5</name>
<dbReference type="EMBL" id="GG679775">
    <property type="protein sequence ID" value="EER07608.1"/>
    <property type="molecule type" value="Genomic_DNA"/>
</dbReference>
<evidence type="ECO:0000313" key="4">
    <source>
        <dbReference type="Proteomes" id="UP000007800"/>
    </source>
</evidence>
<feature type="region of interest" description="Disordered" evidence="1">
    <location>
        <begin position="276"/>
        <end position="319"/>
    </location>
</feature>
<accession>C5L6N4</accession>
<dbReference type="AlphaFoldDB" id="C5L6N4"/>
<keyword evidence="2" id="KW-0812">Transmembrane</keyword>
<proteinExistence type="predicted"/>
<keyword evidence="2" id="KW-0472">Membrane</keyword>
<reference evidence="3 4" key="1">
    <citation type="submission" date="2008-07" db="EMBL/GenBank/DDBJ databases">
        <authorList>
            <person name="El-Sayed N."/>
            <person name="Caler E."/>
            <person name="Inman J."/>
            <person name="Amedeo P."/>
            <person name="Hass B."/>
            <person name="Wortman J."/>
        </authorList>
    </citation>
    <scope>NUCLEOTIDE SEQUENCE [LARGE SCALE GENOMIC DNA]</scope>
    <source>
        <strain evidence="4">ATCC 50983 / TXsc</strain>
    </source>
</reference>
<evidence type="ECO:0000256" key="1">
    <source>
        <dbReference type="SAM" id="MobiDB-lite"/>
    </source>
</evidence>
<organism evidence="4">
    <name type="scientific">Perkinsus marinus (strain ATCC 50983 / TXsc)</name>
    <dbReference type="NCBI Taxonomy" id="423536"/>
    <lineage>
        <taxon>Eukaryota</taxon>
        <taxon>Sar</taxon>
        <taxon>Alveolata</taxon>
        <taxon>Perkinsozoa</taxon>
        <taxon>Perkinsea</taxon>
        <taxon>Perkinsida</taxon>
        <taxon>Perkinsidae</taxon>
        <taxon>Perkinsus</taxon>
    </lineage>
</organism>
<feature type="compositionally biased region" description="Polar residues" evidence="1">
    <location>
        <begin position="292"/>
        <end position="305"/>
    </location>
</feature>
<dbReference type="Proteomes" id="UP000007800">
    <property type="component" value="Unassembled WGS sequence"/>
</dbReference>
<feature type="compositionally biased region" description="Basic and acidic residues" evidence="1">
    <location>
        <begin position="307"/>
        <end position="319"/>
    </location>
</feature>